<keyword evidence="3" id="KW-1185">Reference proteome</keyword>
<dbReference type="EMBL" id="FWFP01000001">
    <property type="protein sequence ID" value="SLN11720.1"/>
    <property type="molecule type" value="Genomic_DNA"/>
</dbReference>
<protein>
    <recommendedName>
        <fullName evidence="4">Inverse autotransporter beta-domain domain-containing protein</fullName>
    </recommendedName>
</protein>
<dbReference type="AlphaFoldDB" id="A0A1X6Y606"/>
<dbReference type="SUPFAM" id="SSF56935">
    <property type="entry name" value="Porins"/>
    <property type="match status" value="1"/>
</dbReference>
<reference evidence="3" key="1">
    <citation type="submission" date="2017-03" db="EMBL/GenBank/DDBJ databases">
        <authorList>
            <person name="Rodrigo-Torres L."/>
            <person name="Arahal R.D."/>
            <person name="Lucena T."/>
        </authorList>
    </citation>
    <scope>NUCLEOTIDE SEQUENCE [LARGE SCALE GENOMIC DNA]</scope>
    <source>
        <strain evidence="3">CECT 8411</strain>
    </source>
</reference>
<gene>
    <name evidence="2" type="ORF">RUM8411_00181</name>
</gene>
<evidence type="ECO:0000313" key="3">
    <source>
        <dbReference type="Proteomes" id="UP000193778"/>
    </source>
</evidence>
<name>A0A1X6Y606_9RHOB</name>
<accession>A0A1X6Y606</accession>
<dbReference type="Proteomes" id="UP000193778">
    <property type="component" value="Unassembled WGS sequence"/>
</dbReference>
<evidence type="ECO:0008006" key="4">
    <source>
        <dbReference type="Google" id="ProtNLM"/>
    </source>
</evidence>
<organism evidence="2 3">
    <name type="scientific">Ruegeria meonggei</name>
    <dbReference type="NCBI Taxonomy" id="1446476"/>
    <lineage>
        <taxon>Bacteria</taxon>
        <taxon>Pseudomonadati</taxon>
        <taxon>Pseudomonadota</taxon>
        <taxon>Alphaproteobacteria</taxon>
        <taxon>Rhodobacterales</taxon>
        <taxon>Roseobacteraceae</taxon>
        <taxon>Ruegeria</taxon>
    </lineage>
</organism>
<proteinExistence type="predicted"/>
<keyword evidence="1" id="KW-0732">Signal</keyword>
<feature type="chain" id="PRO_5012462686" description="Inverse autotransporter beta-domain domain-containing protein" evidence="1">
    <location>
        <begin position="22"/>
        <end position="280"/>
    </location>
</feature>
<evidence type="ECO:0000313" key="2">
    <source>
        <dbReference type="EMBL" id="SLN11720.1"/>
    </source>
</evidence>
<sequence>MGLGQFSVLFFVAVSIVPSFAAASPGDQPSHQRPAVDGVNGKISGFGNTNSFRSLYGVDGSVSLPLGHGFGDQLDGLVPQLETDRMGAAAAYGVGAHVFWRHPNKGLLGLYGHYGSTDLTENANFRAVGFEAEVYLDRFTLTALVGAEDSRLVNSDVDEFDFGTNVFSSAFLIYYPFDNNGLSIGHRYFVKDHSATIGTEWAFGQRVCQNTSGYTRISYSDNNDTSAAIGVRYYIGKKDKPLIRRHREGDPSQTTILWVIEQAVGDLDYIVEQYREIHGS</sequence>
<feature type="signal peptide" evidence="1">
    <location>
        <begin position="1"/>
        <end position="21"/>
    </location>
</feature>
<evidence type="ECO:0000256" key="1">
    <source>
        <dbReference type="SAM" id="SignalP"/>
    </source>
</evidence>